<dbReference type="RefSeq" id="WP_163112625.1">
    <property type="nucleotide sequence ID" value="NZ_JAAAWP010000012.1"/>
</dbReference>
<dbReference type="Pfam" id="PF07995">
    <property type="entry name" value="GSDH"/>
    <property type="match status" value="1"/>
</dbReference>
<dbReference type="InterPro" id="IPR011041">
    <property type="entry name" value="Quinoprot_gluc/sorb_DH_b-prop"/>
</dbReference>
<organism evidence="3 4">
    <name type="scientific">Alteromonas hispanica</name>
    <dbReference type="NCBI Taxonomy" id="315421"/>
    <lineage>
        <taxon>Bacteria</taxon>
        <taxon>Pseudomonadati</taxon>
        <taxon>Pseudomonadota</taxon>
        <taxon>Gammaproteobacteria</taxon>
        <taxon>Alteromonadales</taxon>
        <taxon>Alteromonadaceae</taxon>
        <taxon>Alteromonas/Salinimonas group</taxon>
        <taxon>Alteromonas</taxon>
    </lineage>
</organism>
<dbReference type="InterPro" id="IPR011042">
    <property type="entry name" value="6-blade_b-propeller_TolB-like"/>
</dbReference>
<name>A0A6L9MYN7_9ALTE</name>
<evidence type="ECO:0000313" key="3">
    <source>
        <dbReference type="EMBL" id="NDW22951.1"/>
    </source>
</evidence>
<keyword evidence="1" id="KW-0732">Signal</keyword>
<protein>
    <submittedName>
        <fullName evidence="3">PQQ-dependent sugar dehydrogenase</fullName>
    </submittedName>
</protein>
<reference evidence="3 4" key="1">
    <citation type="submission" date="2020-01" db="EMBL/GenBank/DDBJ databases">
        <title>Genomes of bacteria type strains.</title>
        <authorList>
            <person name="Chen J."/>
            <person name="Zhu S."/>
            <person name="Yang J."/>
        </authorList>
    </citation>
    <scope>NUCLEOTIDE SEQUENCE [LARGE SCALE GENOMIC DNA]</scope>
    <source>
        <strain evidence="3 4">LMG 22958</strain>
    </source>
</reference>
<dbReference type="EMBL" id="JAAAWP010000012">
    <property type="protein sequence ID" value="NDW22951.1"/>
    <property type="molecule type" value="Genomic_DNA"/>
</dbReference>
<evidence type="ECO:0000256" key="1">
    <source>
        <dbReference type="SAM" id="SignalP"/>
    </source>
</evidence>
<dbReference type="PANTHER" id="PTHR19328:SF75">
    <property type="entry name" value="ALDOSE SUGAR DEHYDROGENASE YLII"/>
    <property type="match status" value="1"/>
</dbReference>
<dbReference type="AlphaFoldDB" id="A0A6L9MYN7"/>
<evidence type="ECO:0000313" key="4">
    <source>
        <dbReference type="Proteomes" id="UP000478837"/>
    </source>
</evidence>
<proteinExistence type="predicted"/>
<feature type="signal peptide" evidence="1">
    <location>
        <begin position="1"/>
        <end position="24"/>
    </location>
</feature>
<dbReference type="InterPro" id="IPR012938">
    <property type="entry name" value="Glc/Sorbosone_DH"/>
</dbReference>
<dbReference type="Gene3D" id="2.120.10.30">
    <property type="entry name" value="TolB, C-terminal domain"/>
    <property type="match status" value="1"/>
</dbReference>
<sequence length="376" mass="41250">MRKSAIGLLSLCSISLAVSQSVNANSHNDSPTTDAITVTTLAEGLEHPWGMVFLPSGDMLVTERAGGIRRLTKDGVLSERLENVPEVVANNQGGMLDITVDPDFSENNTVYFCYSKPSDDGQAGSSSSVAKATLANNKLENVEVIFSASPVIDNGFHFGCRLVFDADKSLYITLGDRYKYMKEAQNTNNHFGSIVRINRDGSVPGDNPFIDGDAPEVFSYGHRNVQGVTVHPQTGAVWAMEHGPKGGDEINVIKKAANYGWPKITYGIDYSGEIISDKTHMEGMEQPWLYWDPSIAPSGLTFYIGDMFKEWQGDILVGSLKFTHLRRVEIENGKPAKQHEYLRENGARIRDVDVDSKGAIYLLTDAPNGKVLKLTK</sequence>
<dbReference type="Proteomes" id="UP000478837">
    <property type="component" value="Unassembled WGS sequence"/>
</dbReference>
<comment type="caution">
    <text evidence="3">The sequence shown here is derived from an EMBL/GenBank/DDBJ whole genome shotgun (WGS) entry which is preliminary data.</text>
</comment>
<accession>A0A6L9MYN7</accession>
<evidence type="ECO:0000259" key="2">
    <source>
        <dbReference type="Pfam" id="PF07995"/>
    </source>
</evidence>
<gene>
    <name evidence="3" type="ORF">GTW09_15620</name>
</gene>
<feature type="chain" id="PRO_5026693178" evidence="1">
    <location>
        <begin position="25"/>
        <end position="376"/>
    </location>
</feature>
<keyword evidence="4" id="KW-1185">Reference proteome</keyword>
<dbReference type="PANTHER" id="PTHR19328">
    <property type="entry name" value="HEDGEHOG-INTERACTING PROTEIN"/>
    <property type="match status" value="1"/>
</dbReference>
<feature type="domain" description="Glucose/Sorbosone dehydrogenase" evidence="2">
    <location>
        <begin position="45"/>
        <end position="373"/>
    </location>
</feature>
<dbReference type="SUPFAM" id="SSF50952">
    <property type="entry name" value="Soluble quinoprotein glucose dehydrogenase"/>
    <property type="match status" value="1"/>
</dbReference>